<evidence type="ECO:0000256" key="8">
    <source>
        <dbReference type="PIRSR" id="PIRSR630616-2"/>
    </source>
</evidence>
<feature type="domain" description="FHA" evidence="12">
    <location>
        <begin position="118"/>
        <end position="171"/>
    </location>
</feature>
<dbReference type="InterPro" id="IPR017441">
    <property type="entry name" value="Protein_kinase_ATP_BS"/>
</dbReference>
<dbReference type="PROSITE" id="PS50011">
    <property type="entry name" value="PROTEIN_KINASE_DOM"/>
    <property type="match status" value="1"/>
</dbReference>
<name>A0A6A6XVD6_9PLEO</name>
<sequence>MDHDEPTQPATQQVLDPRRVGRNNSGLNEQDIADVLAILHPGSPVALRIVEETAETRRHHVLLRHSYDSFDEFSDIEEQETIIIDRPGEPSAQESRAGADLALRMSSVGILKNPKLGYVFGRNPASSDIVVGQDTGRRISNQHFRIFVNSDGILMIEDMSTNGTVVDGHYLKNRDQRFHKTRMLESGSMICIQSANEAEMIKFIVRVPSRVSHMDRFQRNLGEFLTYCTDEAEKYKVLRRLEKQGPMMKWDGGDKYNIIGLLGRGAFATVHQLATKMEGKLLAAKELEKRRFMKNGQLDKKIDNEMKIMQDLRHPNIVEFVEYHDQDDYLYIIMEYVRHGDLQLYLNQHGPMKEQQAKSMARQILSALSYLHRMKITHRDIKPDNILISDLDPFTVKISDFGLSKVVKHDETFLKTFCGTLLYCAPEVFPDFDGAPSHGTKRRRGAKQQFHSYSSSVDIWSFAAVLWYALCTKPPFAGIADSTGHAMYNNIMTTRLDPTPLRQAGVSENGIDLLCRMLQTDPANRPTERQCLQHPWLKDNATLPEDPVLQSIIEEDEYAVAGEQLSQLSLVVQAEILESDEELEDDILEDEEFDLLVNNRQPKKIRTDPLFPRNQLRDHEHDSSAAHSPHSHVENSIDEIESFKAIQQPTGRPRLFGEIGQSALQSSGILHDHANEALSHEASSVEAQMASAKSTGQTRIKEPRQESPTLGGVPQLDGAFSSPSLLGAESMVRELNMASPHSPVSNAQSPNEPTTPKTPDMHQHNSLGHSSQHPSQFSDATPKARPPTLNRQISLPKTASFYYDPYDPNTHNLEYASKLSGFDFVAAAQAAKTGASELDDTMRVSAQNENSSEGEQSALSGINRSLSAEIDIKPPPRRLGKLTATSDSFIPGLTLMIEQSRTSWGRLPDNTLVYEHARDTRIPKAAFIIFWWSSSGETEETVKELSQQGKDWTTLDNLHVGIFTCATSGISINGKHLRQKDEKGRALYGALHSGDVIQVYHASNGTECLKFKCEFYHGSGKEPRPFGQEFNIVQGTKLLSN</sequence>
<dbReference type="InterPro" id="IPR000253">
    <property type="entry name" value="FHA_dom"/>
</dbReference>
<feature type="cross-link" description="Glycyl lysine isopeptide (Lys-Gly) (interchain with G-Cter in SUMO2)" evidence="9">
    <location>
        <position position="382"/>
    </location>
</feature>
<evidence type="ECO:0000259" key="12">
    <source>
        <dbReference type="PROSITE" id="PS50006"/>
    </source>
</evidence>
<dbReference type="GO" id="GO:0004674">
    <property type="term" value="F:protein serine/threonine kinase activity"/>
    <property type="evidence" value="ECO:0007669"/>
    <property type="project" value="UniProtKB-KW"/>
</dbReference>
<keyword evidence="2" id="KW-0723">Serine/threonine-protein kinase</keyword>
<dbReference type="SUPFAM" id="SSF56112">
    <property type="entry name" value="Protein kinase-like (PK-like)"/>
    <property type="match status" value="1"/>
</dbReference>
<dbReference type="Proteomes" id="UP000799757">
    <property type="component" value="Unassembled WGS sequence"/>
</dbReference>
<feature type="binding site" evidence="8 10">
    <location>
        <position position="285"/>
    </location>
    <ligand>
        <name>ATP</name>
        <dbReference type="ChEBI" id="CHEBI:30616"/>
    </ligand>
</feature>
<protein>
    <submittedName>
        <fullName evidence="14">Pkinase-domain-containing protein</fullName>
    </submittedName>
</protein>
<feature type="compositionally biased region" description="Polar residues" evidence="11">
    <location>
        <begin position="764"/>
        <end position="779"/>
    </location>
</feature>
<comment type="similarity">
    <text evidence="1">Belongs to the protein kinase superfamily. CAMK Ser/Thr protein kinase family. CHEK2 subfamily.</text>
</comment>
<dbReference type="InterPro" id="IPR011009">
    <property type="entry name" value="Kinase-like_dom_sf"/>
</dbReference>
<feature type="compositionally biased region" description="Basic and acidic residues" evidence="11">
    <location>
        <begin position="615"/>
        <end position="624"/>
    </location>
</feature>
<dbReference type="FunFam" id="3.30.200.20:FF:000470">
    <property type="entry name" value="Serine/threonine-protein kinase RAD53"/>
    <property type="match status" value="1"/>
</dbReference>
<keyword evidence="5 14" id="KW-0418">Kinase</keyword>
<evidence type="ECO:0000256" key="6">
    <source>
        <dbReference type="ARBA" id="ARBA00022840"/>
    </source>
</evidence>
<evidence type="ECO:0000256" key="5">
    <source>
        <dbReference type="ARBA" id="ARBA00022777"/>
    </source>
</evidence>
<feature type="region of interest" description="Disordered" evidence="11">
    <location>
        <begin position="738"/>
        <end position="793"/>
    </location>
</feature>
<feature type="region of interest" description="Disordered" evidence="11">
    <location>
        <begin position="1"/>
        <end position="26"/>
    </location>
</feature>
<dbReference type="PROSITE" id="PS00108">
    <property type="entry name" value="PROTEIN_KINASE_ST"/>
    <property type="match status" value="1"/>
</dbReference>
<dbReference type="OrthoDB" id="504170at2759"/>
<evidence type="ECO:0000313" key="15">
    <source>
        <dbReference type="Proteomes" id="UP000799757"/>
    </source>
</evidence>
<keyword evidence="3" id="KW-0808">Transferase</keyword>
<feature type="binding site" evidence="8">
    <location>
        <position position="400"/>
    </location>
    <ligand>
        <name>ATP</name>
        <dbReference type="ChEBI" id="CHEBI:30616"/>
    </ligand>
</feature>
<keyword evidence="6 8" id="KW-0067">ATP-binding</keyword>
<keyword evidence="4 8" id="KW-0547">Nucleotide-binding</keyword>
<evidence type="ECO:0000313" key="14">
    <source>
        <dbReference type="EMBL" id="KAF2800005.1"/>
    </source>
</evidence>
<accession>A0A6A6XVD6</accession>
<dbReference type="InterPro" id="IPR000719">
    <property type="entry name" value="Prot_kinase_dom"/>
</dbReference>
<feature type="region of interest" description="Disordered" evidence="11">
    <location>
        <begin position="679"/>
        <end position="722"/>
    </location>
</feature>
<evidence type="ECO:0000256" key="10">
    <source>
        <dbReference type="PROSITE-ProRule" id="PRU10141"/>
    </source>
</evidence>
<evidence type="ECO:0000256" key="9">
    <source>
        <dbReference type="PIRSR" id="PIRSR630616-3"/>
    </source>
</evidence>
<dbReference type="FunFam" id="1.10.510.10:FF:000571">
    <property type="entry name" value="Maternal embryonic leucine zipper kinase"/>
    <property type="match status" value="1"/>
</dbReference>
<dbReference type="Gene3D" id="2.60.200.20">
    <property type="match status" value="1"/>
</dbReference>
<evidence type="ECO:0000256" key="4">
    <source>
        <dbReference type="ARBA" id="ARBA00022741"/>
    </source>
</evidence>
<organism evidence="14 15">
    <name type="scientific">Melanomma pulvis-pyrius CBS 109.77</name>
    <dbReference type="NCBI Taxonomy" id="1314802"/>
    <lineage>
        <taxon>Eukaryota</taxon>
        <taxon>Fungi</taxon>
        <taxon>Dikarya</taxon>
        <taxon>Ascomycota</taxon>
        <taxon>Pezizomycotina</taxon>
        <taxon>Dothideomycetes</taxon>
        <taxon>Pleosporomycetidae</taxon>
        <taxon>Pleosporales</taxon>
        <taxon>Melanommataceae</taxon>
        <taxon>Melanomma</taxon>
    </lineage>
</organism>
<evidence type="ECO:0000256" key="1">
    <source>
        <dbReference type="ARBA" id="ARBA00005575"/>
    </source>
</evidence>
<dbReference type="SMART" id="SM00220">
    <property type="entry name" value="S_TKc"/>
    <property type="match status" value="1"/>
</dbReference>
<dbReference type="EMBL" id="MU001754">
    <property type="protein sequence ID" value="KAF2800005.1"/>
    <property type="molecule type" value="Genomic_DNA"/>
</dbReference>
<evidence type="ECO:0000256" key="2">
    <source>
        <dbReference type="ARBA" id="ARBA00022527"/>
    </source>
</evidence>
<dbReference type="Pfam" id="PF00069">
    <property type="entry name" value="Pkinase"/>
    <property type="match status" value="1"/>
</dbReference>
<dbReference type="PROSITE" id="PS50006">
    <property type="entry name" value="FHA_DOMAIN"/>
    <property type="match status" value="1"/>
</dbReference>
<gene>
    <name evidence="14" type="ORF">K505DRAFT_356040</name>
</gene>
<dbReference type="PANTHER" id="PTHR24350">
    <property type="entry name" value="SERINE/THREONINE-PROTEIN KINASE IAL-RELATED"/>
    <property type="match status" value="1"/>
</dbReference>
<evidence type="ECO:0000256" key="7">
    <source>
        <dbReference type="PIRSR" id="PIRSR630616-1"/>
    </source>
</evidence>
<feature type="compositionally biased region" description="Polar residues" evidence="11">
    <location>
        <begin position="742"/>
        <end position="757"/>
    </location>
</feature>
<dbReference type="SMART" id="SM00240">
    <property type="entry name" value="FHA"/>
    <property type="match status" value="1"/>
</dbReference>
<dbReference type="Gene3D" id="1.10.510.10">
    <property type="entry name" value="Transferase(Phosphotransferase) domain 1"/>
    <property type="match status" value="1"/>
</dbReference>
<proteinExistence type="inferred from homology"/>
<dbReference type="InterPro" id="IPR008984">
    <property type="entry name" value="SMAD_FHA_dom_sf"/>
</dbReference>
<dbReference type="GO" id="GO:0005524">
    <property type="term" value="F:ATP binding"/>
    <property type="evidence" value="ECO:0007669"/>
    <property type="project" value="UniProtKB-UniRule"/>
</dbReference>
<dbReference type="Pfam" id="PF00498">
    <property type="entry name" value="FHA"/>
    <property type="match status" value="1"/>
</dbReference>
<evidence type="ECO:0000256" key="3">
    <source>
        <dbReference type="ARBA" id="ARBA00022679"/>
    </source>
</evidence>
<dbReference type="SUPFAM" id="SSF49879">
    <property type="entry name" value="SMAD/FHA domain"/>
    <property type="match status" value="1"/>
</dbReference>
<evidence type="ECO:0000259" key="13">
    <source>
        <dbReference type="PROSITE" id="PS50011"/>
    </source>
</evidence>
<dbReference type="PROSITE" id="PS00107">
    <property type="entry name" value="PROTEIN_KINASE_ATP"/>
    <property type="match status" value="1"/>
</dbReference>
<dbReference type="InterPro" id="IPR030616">
    <property type="entry name" value="Aur-like"/>
</dbReference>
<keyword evidence="15" id="KW-1185">Reference proteome</keyword>
<feature type="domain" description="Protein kinase" evidence="13">
    <location>
        <begin position="256"/>
        <end position="537"/>
    </location>
</feature>
<feature type="region of interest" description="Disordered" evidence="11">
    <location>
        <begin position="612"/>
        <end position="633"/>
    </location>
</feature>
<reference evidence="14" key="1">
    <citation type="journal article" date="2020" name="Stud. Mycol.">
        <title>101 Dothideomycetes genomes: a test case for predicting lifestyles and emergence of pathogens.</title>
        <authorList>
            <person name="Haridas S."/>
            <person name="Albert R."/>
            <person name="Binder M."/>
            <person name="Bloem J."/>
            <person name="Labutti K."/>
            <person name="Salamov A."/>
            <person name="Andreopoulos B."/>
            <person name="Baker S."/>
            <person name="Barry K."/>
            <person name="Bills G."/>
            <person name="Bluhm B."/>
            <person name="Cannon C."/>
            <person name="Castanera R."/>
            <person name="Culley D."/>
            <person name="Daum C."/>
            <person name="Ezra D."/>
            <person name="Gonzalez J."/>
            <person name="Henrissat B."/>
            <person name="Kuo A."/>
            <person name="Liang C."/>
            <person name="Lipzen A."/>
            <person name="Lutzoni F."/>
            <person name="Magnuson J."/>
            <person name="Mondo S."/>
            <person name="Nolan M."/>
            <person name="Ohm R."/>
            <person name="Pangilinan J."/>
            <person name="Park H.-J."/>
            <person name="Ramirez L."/>
            <person name="Alfaro M."/>
            <person name="Sun H."/>
            <person name="Tritt A."/>
            <person name="Yoshinaga Y."/>
            <person name="Zwiers L.-H."/>
            <person name="Turgeon B."/>
            <person name="Goodwin S."/>
            <person name="Spatafora J."/>
            <person name="Crous P."/>
            <person name="Grigoriev I."/>
        </authorList>
    </citation>
    <scope>NUCLEOTIDE SEQUENCE</scope>
    <source>
        <strain evidence="14">CBS 109.77</strain>
    </source>
</reference>
<feature type="compositionally biased region" description="Polar residues" evidence="11">
    <location>
        <begin position="681"/>
        <end position="698"/>
    </location>
</feature>
<dbReference type="AlphaFoldDB" id="A0A6A6XVD6"/>
<feature type="active site" description="Proton acceptor" evidence="7">
    <location>
        <position position="380"/>
    </location>
</feature>
<dbReference type="InterPro" id="IPR008271">
    <property type="entry name" value="Ser/Thr_kinase_AS"/>
</dbReference>
<evidence type="ECO:0000256" key="11">
    <source>
        <dbReference type="SAM" id="MobiDB-lite"/>
    </source>
</evidence>